<sequence length="294" mass="33917">MDAFLPEDISPQTTDEKPHPLLKYLKGFQAGYEFSELSPEEQSLSTEIIDDFSYYMWLYQDQTPGNWTKDGVERTLLIHYPRSLIHCEEYILAVPIILSRFFAYCASDNQMIGEEDLPDHMPALTTQYYCRMDESQYWGPRKAFIFLALAAGVDSSRDDAMSTFIYRFIQNQVPGKDEQTIRSLTHVLYEWLFPFSDSRELASLDPDSYRHCAPVISTLIKYLVIGCGIPPMEWTGADISRSLTDLLITSPDLENRQHYIVPILLSFFTFLSKEQLQPHADEICHVLASPDRKI</sequence>
<evidence type="ECO:0000313" key="1">
    <source>
        <dbReference type="EMBL" id="ABD42442.1"/>
    </source>
</evidence>
<name>Q2FT83_METHJ</name>
<dbReference type="GeneID" id="3922736"/>
<reference evidence="2" key="1">
    <citation type="journal article" date="2016" name="Stand. Genomic Sci.">
        <title>Complete genome sequence of Methanospirillum hungatei type strain JF1.</title>
        <authorList>
            <person name="Gunsalus R.P."/>
            <person name="Cook L.E."/>
            <person name="Crable B."/>
            <person name="Rohlin L."/>
            <person name="McDonald E."/>
            <person name="Mouttaki H."/>
            <person name="Sieber J.R."/>
            <person name="Poweleit N."/>
            <person name="Zhou H."/>
            <person name="Lapidus A.L."/>
            <person name="Daligault H.E."/>
            <person name="Land M."/>
            <person name="Gilna P."/>
            <person name="Ivanova N."/>
            <person name="Kyrpides N."/>
            <person name="Culley D.E."/>
            <person name="McInerney M.J."/>
        </authorList>
    </citation>
    <scope>NUCLEOTIDE SEQUENCE [LARGE SCALE GENOMIC DNA]</scope>
    <source>
        <strain evidence="2">ATCC 27890 / DSM 864 / NBRC 100397 / JF-1</strain>
    </source>
</reference>
<dbReference type="HOGENOM" id="CLU_945304_0_0_2"/>
<dbReference type="AlphaFoldDB" id="Q2FT83"/>
<dbReference type="Proteomes" id="UP000001941">
    <property type="component" value="Chromosome"/>
</dbReference>
<dbReference type="KEGG" id="mhu:Mhun_2747"/>
<dbReference type="InParanoid" id="Q2FT83"/>
<dbReference type="EMBL" id="CP000254">
    <property type="protein sequence ID" value="ABD42442.1"/>
    <property type="molecule type" value="Genomic_DNA"/>
</dbReference>
<dbReference type="STRING" id="323259.Mhun_2747"/>
<dbReference type="RefSeq" id="WP_011449698.1">
    <property type="nucleotide sequence ID" value="NC_007796.1"/>
</dbReference>
<evidence type="ECO:0000313" key="2">
    <source>
        <dbReference type="Proteomes" id="UP000001941"/>
    </source>
</evidence>
<proteinExistence type="predicted"/>
<accession>Q2FT83</accession>
<protein>
    <submittedName>
        <fullName evidence="1">Uncharacterized protein</fullName>
    </submittedName>
</protein>
<dbReference type="EnsemblBacteria" id="ABD42442">
    <property type="protein sequence ID" value="ABD42442"/>
    <property type="gene ID" value="Mhun_2747"/>
</dbReference>
<gene>
    <name evidence="1" type="ordered locus">Mhun_2747</name>
</gene>
<organism evidence="1 2">
    <name type="scientific">Methanospirillum hungatei JF-1 (strain ATCC 27890 / DSM 864 / NBRC 100397 / JF-1)</name>
    <dbReference type="NCBI Taxonomy" id="323259"/>
    <lineage>
        <taxon>Archaea</taxon>
        <taxon>Methanobacteriati</taxon>
        <taxon>Methanobacteriota</taxon>
        <taxon>Stenosarchaea group</taxon>
        <taxon>Methanomicrobia</taxon>
        <taxon>Methanomicrobiales</taxon>
        <taxon>Methanospirillaceae</taxon>
        <taxon>Methanospirillum</taxon>
    </lineage>
</organism>
<keyword evidence="2" id="KW-1185">Reference proteome</keyword>